<keyword evidence="3" id="KW-1185">Reference proteome</keyword>
<dbReference type="EMBL" id="CBTN010000002">
    <property type="protein sequence ID" value="CDH48879.1"/>
    <property type="molecule type" value="Genomic_DNA"/>
</dbReference>
<dbReference type="AlphaFoldDB" id="A0A068RFV7"/>
<dbReference type="VEuPathDB" id="FungiDB:LCOR_00647.1"/>
<gene>
    <name evidence="2" type="ORF">LCOR_00647.1</name>
</gene>
<sequence>MDYFRQTTPKAWTPDGIYCSYRTLYPTKPRRQLLLAIKKDLELLGKDDNALVAKQAHLFLKKWSRLKFPLQEDPAESSSSAAAATATATGTHTTFGNIEFNGDIFGTGINVQVDPHSGHGEKRSHQEEDIESNKKSKKEAVSSGQREEEDVEIDELFKEANTITLTANETLDVDEVVPSTAVCTTCSMTRRLLFQWVYDLYQKQIVRMPITGLQLIKERPTVTASDALIKLAASILDDWSSADDVARYALSLSISLIIDTTNTPTTTIVRKALSSDHWKEALDVAQSIHIPELPVQVENIFKETIEILTLDHDGGKNAALRHLTQAAAAEQEHVEDSSLLQAIDILIYILRNASKWGKEGGATEVDWTRRLVTILDHLLRDTELTVRMGEKSSTAFKENRIENEKFGTQESTRTSIGRKIDVLMEHDQFELSGSEWKTPQCTQAMKDRQHNKNVRVNACILSQLLQLPFNTQQNPNVHVVTMEWTGFTGELLFVKKVDNYYVVGSLGNVYLPTTPDDLEDFRDSLKLLFYFKHHHQHLQRTIRAPLARMRRLRVSGAKFQSNGDIFVTPTRGK</sequence>
<evidence type="ECO:0000313" key="3">
    <source>
        <dbReference type="Proteomes" id="UP000027586"/>
    </source>
</evidence>
<organism evidence="2 3">
    <name type="scientific">Lichtheimia corymbifera JMRC:FSU:9682</name>
    <dbReference type="NCBI Taxonomy" id="1263082"/>
    <lineage>
        <taxon>Eukaryota</taxon>
        <taxon>Fungi</taxon>
        <taxon>Fungi incertae sedis</taxon>
        <taxon>Mucoromycota</taxon>
        <taxon>Mucoromycotina</taxon>
        <taxon>Mucoromycetes</taxon>
        <taxon>Mucorales</taxon>
        <taxon>Lichtheimiaceae</taxon>
        <taxon>Lichtheimia</taxon>
    </lineage>
</organism>
<feature type="compositionally biased region" description="Basic and acidic residues" evidence="1">
    <location>
        <begin position="116"/>
        <end position="140"/>
    </location>
</feature>
<accession>A0A068RFV7</accession>
<protein>
    <submittedName>
        <fullName evidence="2">Uncharacterized protein</fullName>
    </submittedName>
</protein>
<comment type="caution">
    <text evidence="2">The sequence shown here is derived from an EMBL/GenBank/DDBJ whole genome shotgun (WGS) entry which is preliminary data.</text>
</comment>
<reference evidence="2" key="1">
    <citation type="submission" date="2013-08" db="EMBL/GenBank/DDBJ databases">
        <title>Gene expansion shapes genome architecture in the human pathogen Lichtheimia corymbifera: an evolutionary genomics analysis in the ancient terrestrial Mucorales (Mucoromycotina).</title>
        <authorList>
            <person name="Schwartze V.U."/>
            <person name="Winter S."/>
            <person name="Shelest E."/>
            <person name="Marcet-Houben M."/>
            <person name="Horn F."/>
            <person name="Wehner S."/>
            <person name="Hoffmann K."/>
            <person name="Riege K."/>
            <person name="Sammeth M."/>
            <person name="Nowrousian M."/>
            <person name="Valiante V."/>
            <person name="Linde J."/>
            <person name="Jacobsen I.D."/>
            <person name="Marz M."/>
            <person name="Brakhage A.A."/>
            <person name="Gabaldon T."/>
            <person name="Bocker S."/>
            <person name="Voigt K."/>
        </authorList>
    </citation>
    <scope>NUCLEOTIDE SEQUENCE [LARGE SCALE GENOMIC DNA]</scope>
    <source>
        <strain evidence="2">FSU 9682</strain>
    </source>
</reference>
<evidence type="ECO:0000256" key="1">
    <source>
        <dbReference type="SAM" id="MobiDB-lite"/>
    </source>
</evidence>
<proteinExistence type="predicted"/>
<name>A0A068RFV7_9FUNG</name>
<dbReference type="OrthoDB" id="2239324at2759"/>
<feature type="region of interest" description="Disordered" evidence="1">
    <location>
        <begin position="111"/>
        <end position="152"/>
    </location>
</feature>
<evidence type="ECO:0000313" key="2">
    <source>
        <dbReference type="EMBL" id="CDH48879.1"/>
    </source>
</evidence>
<dbReference type="Proteomes" id="UP000027586">
    <property type="component" value="Unassembled WGS sequence"/>
</dbReference>